<name>A0AA39R2X4_9LECA</name>
<protein>
    <recommendedName>
        <fullName evidence="6">PNPLA domain-containing protein</fullName>
    </recommendedName>
</protein>
<dbReference type="GO" id="GO:0019369">
    <property type="term" value="P:arachidonate metabolic process"/>
    <property type="evidence" value="ECO:0007669"/>
    <property type="project" value="TreeGrafter"/>
</dbReference>
<dbReference type="EMBL" id="JAFEKC020000006">
    <property type="protein sequence ID" value="KAK0513937.1"/>
    <property type="molecule type" value="Genomic_DNA"/>
</dbReference>
<evidence type="ECO:0000256" key="2">
    <source>
        <dbReference type="ARBA" id="ARBA00022963"/>
    </source>
</evidence>
<feature type="short sequence motif" description="GXGXXG" evidence="4">
    <location>
        <begin position="146"/>
        <end position="151"/>
    </location>
</feature>
<dbReference type="GO" id="GO:0016020">
    <property type="term" value="C:membrane"/>
    <property type="evidence" value="ECO:0007669"/>
    <property type="project" value="TreeGrafter"/>
</dbReference>
<dbReference type="InterPro" id="IPR002641">
    <property type="entry name" value="PNPLA_dom"/>
</dbReference>
<keyword evidence="2 4" id="KW-0442">Lipid degradation</keyword>
<sequence length="706" mass="79313">MTNMSIAESKGKALPNVDTHNGGLDIINDNSHPSLLHEQSAGPEPIEESRTAYCDLEVERGQDYKESPSNAPTIGGPSDERNISSLNRARRLKIQRSTEVSQVAIGNEDAEAHIASQSQNTPESGCSKTHEGAEAWNQKAILSLDGGGIRGYSALLIIQKLMEEIRARESTHPDGPAESSYHPLPPVRTTPNRGDAAEGNSPDLSSWLPCHYFDYMAGTSTGGLIATMLGRLHMNIDDCISEYETLGERVFGHPRWFHIRSSMFYARDKYNTEALENVLNDVVSRHVLGEPQFPGGKNFAYDENRCKVVVTSYQQSSIGGVNKPYLFRTYANMHRNVYVELDRNPSPAHDIPIWQVARATCAAPAYFKPAMIDGQEYLDGGFGTNNPCAEIFYEVKSMNNDYDKCVYLILSIGTGKNMQLTRFHGRGLSRYLNYAKFARNYAMDCSQTHRQMLREVVQSPFKFDYYRLNVEPGLELMKLDEWRARGPLKKKLGSIIGKSRARPSKAVLQQIQASVSKELQPQNGQLSSDIRSFQNGNLLSENVQNTSDMEGPNEPNPAPLIKENGVGAAGPMSGASNQSCSSSIDSTAIPRWLQPKNRTLENIRKHTMAYLEQDQVKGWLRQCAERLVESRRNRINSSRERWERTCFSVRYRCNVKGCRVADQYYTERKDLEQHLSDEHGQVLGPDDAEHRNRLNSRLDECKIIAH</sequence>
<dbReference type="GO" id="GO:0046486">
    <property type="term" value="P:glycerolipid metabolic process"/>
    <property type="evidence" value="ECO:0007669"/>
    <property type="project" value="UniProtKB-ARBA"/>
</dbReference>
<dbReference type="GO" id="GO:0047499">
    <property type="term" value="F:calcium-independent phospholipase A2 activity"/>
    <property type="evidence" value="ECO:0007669"/>
    <property type="project" value="TreeGrafter"/>
</dbReference>
<keyword evidence="3 4" id="KW-0443">Lipid metabolism</keyword>
<reference evidence="7" key="1">
    <citation type="submission" date="2023-03" db="EMBL/GenBank/DDBJ databases">
        <title>Complete genome of Cladonia borealis.</title>
        <authorList>
            <person name="Park H."/>
        </authorList>
    </citation>
    <scope>NUCLEOTIDE SEQUENCE</scope>
    <source>
        <strain evidence="7">ANT050790</strain>
    </source>
</reference>
<comment type="caution">
    <text evidence="7">The sequence shown here is derived from an EMBL/GenBank/DDBJ whole genome shotgun (WGS) entry which is preliminary data.</text>
</comment>
<dbReference type="PANTHER" id="PTHR24185">
    <property type="entry name" value="CALCIUM-INDEPENDENT PHOSPHOLIPASE A2-GAMMA"/>
    <property type="match status" value="1"/>
</dbReference>
<evidence type="ECO:0000256" key="5">
    <source>
        <dbReference type="SAM" id="MobiDB-lite"/>
    </source>
</evidence>
<evidence type="ECO:0000259" key="6">
    <source>
        <dbReference type="PROSITE" id="PS51635"/>
    </source>
</evidence>
<feature type="domain" description="PNPLA" evidence="6">
    <location>
        <begin position="142"/>
        <end position="392"/>
    </location>
</feature>
<feature type="short sequence motif" description="GXSXG" evidence="4">
    <location>
        <begin position="218"/>
        <end position="222"/>
    </location>
</feature>
<dbReference type="Proteomes" id="UP001166286">
    <property type="component" value="Unassembled WGS sequence"/>
</dbReference>
<accession>A0AA39R2X4</accession>
<gene>
    <name evidence="7" type="ORF">JMJ35_003659</name>
</gene>
<evidence type="ECO:0000313" key="7">
    <source>
        <dbReference type="EMBL" id="KAK0513937.1"/>
    </source>
</evidence>
<dbReference type="GO" id="GO:0016042">
    <property type="term" value="P:lipid catabolic process"/>
    <property type="evidence" value="ECO:0007669"/>
    <property type="project" value="UniProtKB-UniRule"/>
</dbReference>
<dbReference type="Pfam" id="PF01734">
    <property type="entry name" value="Patatin"/>
    <property type="match status" value="1"/>
</dbReference>
<proteinExistence type="predicted"/>
<dbReference type="SUPFAM" id="SSF52151">
    <property type="entry name" value="FabD/lysophospholipase-like"/>
    <property type="match status" value="1"/>
</dbReference>
<evidence type="ECO:0000256" key="4">
    <source>
        <dbReference type="PROSITE-ProRule" id="PRU01161"/>
    </source>
</evidence>
<evidence type="ECO:0000256" key="3">
    <source>
        <dbReference type="ARBA" id="ARBA00023098"/>
    </source>
</evidence>
<feature type="region of interest" description="Disordered" evidence="5">
    <location>
        <begin position="60"/>
        <end position="83"/>
    </location>
</feature>
<evidence type="ECO:0000313" key="8">
    <source>
        <dbReference type="Proteomes" id="UP001166286"/>
    </source>
</evidence>
<dbReference type="PROSITE" id="PS51635">
    <property type="entry name" value="PNPLA"/>
    <property type="match status" value="1"/>
</dbReference>
<dbReference type="AlphaFoldDB" id="A0AA39R2X4"/>
<dbReference type="PANTHER" id="PTHR24185:SF1">
    <property type="entry name" value="CALCIUM-INDEPENDENT PHOSPHOLIPASE A2-GAMMA"/>
    <property type="match status" value="1"/>
</dbReference>
<keyword evidence="1 4" id="KW-0378">Hydrolase</keyword>
<feature type="short sequence motif" description="DGA/G" evidence="4">
    <location>
        <begin position="379"/>
        <end position="381"/>
    </location>
</feature>
<dbReference type="InterPro" id="IPR016035">
    <property type="entry name" value="Acyl_Trfase/lysoPLipase"/>
</dbReference>
<feature type="region of interest" description="Disordered" evidence="5">
    <location>
        <begin position="168"/>
        <end position="201"/>
    </location>
</feature>
<feature type="active site" description="Nucleophile" evidence="4">
    <location>
        <position position="220"/>
    </location>
</feature>
<keyword evidence="8" id="KW-1185">Reference proteome</keyword>
<feature type="active site" description="Proton acceptor" evidence="4">
    <location>
        <position position="379"/>
    </location>
</feature>
<organism evidence="7 8">
    <name type="scientific">Cladonia borealis</name>
    <dbReference type="NCBI Taxonomy" id="184061"/>
    <lineage>
        <taxon>Eukaryota</taxon>
        <taxon>Fungi</taxon>
        <taxon>Dikarya</taxon>
        <taxon>Ascomycota</taxon>
        <taxon>Pezizomycotina</taxon>
        <taxon>Lecanoromycetes</taxon>
        <taxon>OSLEUM clade</taxon>
        <taxon>Lecanoromycetidae</taxon>
        <taxon>Lecanorales</taxon>
        <taxon>Lecanorineae</taxon>
        <taxon>Cladoniaceae</taxon>
        <taxon>Cladonia</taxon>
    </lineage>
</organism>
<dbReference type="Gene3D" id="3.40.1090.10">
    <property type="entry name" value="Cytosolic phospholipase A2 catalytic domain"/>
    <property type="match status" value="1"/>
</dbReference>
<evidence type="ECO:0000256" key="1">
    <source>
        <dbReference type="ARBA" id="ARBA00022801"/>
    </source>
</evidence>